<dbReference type="RefSeq" id="XP_013255061.1">
    <property type="nucleotide sequence ID" value="XM_013399607.1"/>
</dbReference>
<dbReference type="Gene3D" id="1.20.1250.20">
    <property type="entry name" value="MFS general substrate transporter like domains"/>
    <property type="match status" value="1"/>
</dbReference>
<dbReference type="OrthoDB" id="268400at2759"/>
<keyword evidence="2 5" id="KW-0812">Transmembrane</keyword>
<evidence type="ECO:0000256" key="5">
    <source>
        <dbReference type="SAM" id="Phobius"/>
    </source>
</evidence>
<evidence type="ECO:0008006" key="8">
    <source>
        <dbReference type="Google" id="ProtNLM"/>
    </source>
</evidence>
<sequence length="323" mass="35625">MFACEIWSAASPYYANLLASRTIGAFFGSCTEAMGALTDIFFLHERVSKMGIYLPFLNLGNSLGPLVTGFMTQGVGWRWVSWLCVIISGITFLGIVFFFPETRWHRSIDAAVTKEAVAVEETPEVKSMDEKAIENIESRTCTSDRLTGVKKTYLHELSIWSGISEVSYFNHLIRPFPLLAYPAIALGSLSYSVLLAWLLGIGSLRSFVFSIPLYKFGPGVNGLTDIPGLGMAYLRSEVLVLQLTDRRVLARCTVGTCLGAFIGGKCTDVYARRQARWNSGKFLPEYPLVLLIIPFILGPCGLLMFGIGAQRSLPWTVLFIGSV</sequence>
<dbReference type="Proteomes" id="UP000027920">
    <property type="component" value="Unassembled WGS sequence"/>
</dbReference>
<dbReference type="HOGENOM" id="CLU_860613_0_0_1"/>
<dbReference type="Pfam" id="PF07690">
    <property type="entry name" value="MFS_1"/>
    <property type="match status" value="1"/>
</dbReference>
<comment type="subcellular location">
    <subcellularLocation>
        <location evidence="1">Membrane</location>
        <topology evidence="1">Multi-pass membrane protein</topology>
    </subcellularLocation>
</comment>
<dbReference type="GO" id="GO:0005886">
    <property type="term" value="C:plasma membrane"/>
    <property type="evidence" value="ECO:0007669"/>
    <property type="project" value="TreeGrafter"/>
</dbReference>
<feature type="transmembrane region" description="Helical" evidence="5">
    <location>
        <begin position="178"/>
        <end position="199"/>
    </location>
</feature>
<keyword evidence="4 5" id="KW-0472">Membrane</keyword>
<evidence type="ECO:0000313" key="6">
    <source>
        <dbReference type="EMBL" id="KEF52471.1"/>
    </source>
</evidence>
<feature type="transmembrane region" description="Helical" evidence="5">
    <location>
        <begin position="79"/>
        <end position="99"/>
    </location>
</feature>
<dbReference type="GO" id="GO:0022857">
    <property type="term" value="F:transmembrane transporter activity"/>
    <property type="evidence" value="ECO:0007669"/>
    <property type="project" value="InterPro"/>
</dbReference>
<dbReference type="InterPro" id="IPR036259">
    <property type="entry name" value="MFS_trans_sf"/>
</dbReference>
<evidence type="ECO:0000256" key="2">
    <source>
        <dbReference type="ARBA" id="ARBA00022692"/>
    </source>
</evidence>
<dbReference type="GeneID" id="25286212"/>
<dbReference type="SUPFAM" id="SSF103473">
    <property type="entry name" value="MFS general substrate transporter"/>
    <property type="match status" value="1"/>
</dbReference>
<reference evidence="6 7" key="1">
    <citation type="submission" date="2013-03" db="EMBL/GenBank/DDBJ databases">
        <title>The Genome Sequence of Exophiala aquamarina CBS 119918.</title>
        <authorList>
            <consortium name="The Broad Institute Genomics Platform"/>
            <person name="Cuomo C."/>
            <person name="de Hoog S."/>
            <person name="Gorbushina A."/>
            <person name="Walker B."/>
            <person name="Young S.K."/>
            <person name="Zeng Q."/>
            <person name="Gargeya S."/>
            <person name="Fitzgerald M."/>
            <person name="Haas B."/>
            <person name="Abouelleil A."/>
            <person name="Allen A.W."/>
            <person name="Alvarado L."/>
            <person name="Arachchi H.M."/>
            <person name="Berlin A.M."/>
            <person name="Chapman S.B."/>
            <person name="Gainer-Dewar J."/>
            <person name="Goldberg J."/>
            <person name="Griggs A."/>
            <person name="Gujja S."/>
            <person name="Hansen M."/>
            <person name="Howarth C."/>
            <person name="Imamovic A."/>
            <person name="Ireland A."/>
            <person name="Larimer J."/>
            <person name="McCowan C."/>
            <person name="Murphy C."/>
            <person name="Pearson M."/>
            <person name="Poon T.W."/>
            <person name="Priest M."/>
            <person name="Roberts A."/>
            <person name="Saif S."/>
            <person name="Shea T."/>
            <person name="Sisk P."/>
            <person name="Sykes S."/>
            <person name="Wortman J."/>
            <person name="Nusbaum C."/>
            <person name="Birren B."/>
        </authorList>
    </citation>
    <scope>NUCLEOTIDE SEQUENCE [LARGE SCALE GENOMIC DNA]</scope>
    <source>
        <strain evidence="6 7">CBS 119918</strain>
    </source>
</reference>
<dbReference type="EMBL" id="AMGV01000017">
    <property type="protein sequence ID" value="KEF52471.1"/>
    <property type="molecule type" value="Genomic_DNA"/>
</dbReference>
<feature type="transmembrane region" description="Helical" evidence="5">
    <location>
        <begin position="23"/>
        <end position="43"/>
    </location>
</feature>
<evidence type="ECO:0000256" key="3">
    <source>
        <dbReference type="ARBA" id="ARBA00022989"/>
    </source>
</evidence>
<evidence type="ECO:0000256" key="4">
    <source>
        <dbReference type="ARBA" id="ARBA00023136"/>
    </source>
</evidence>
<organism evidence="6 7">
    <name type="scientific">Exophiala aquamarina CBS 119918</name>
    <dbReference type="NCBI Taxonomy" id="1182545"/>
    <lineage>
        <taxon>Eukaryota</taxon>
        <taxon>Fungi</taxon>
        <taxon>Dikarya</taxon>
        <taxon>Ascomycota</taxon>
        <taxon>Pezizomycotina</taxon>
        <taxon>Eurotiomycetes</taxon>
        <taxon>Chaetothyriomycetidae</taxon>
        <taxon>Chaetothyriales</taxon>
        <taxon>Herpotrichiellaceae</taxon>
        <taxon>Exophiala</taxon>
    </lineage>
</organism>
<dbReference type="InterPro" id="IPR011701">
    <property type="entry name" value="MFS"/>
</dbReference>
<evidence type="ECO:0000313" key="7">
    <source>
        <dbReference type="Proteomes" id="UP000027920"/>
    </source>
</evidence>
<evidence type="ECO:0000256" key="1">
    <source>
        <dbReference type="ARBA" id="ARBA00004141"/>
    </source>
</evidence>
<gene>
    <name evidence="6" type="ORF">A1O9_11313</name>
</gene>
<dbReference type="AlphaFoldDB" id="A0A072NXX9"/>
<name>A0A072NXX9_9EURO</name>
<keyword evidence="7" id="KW-1185">Reference proteome</keyword>
<dbReference type="PANTHER" id="PTHR23502:SF34">
    <property type="entry name" value="PROTEIN HOL1"/>
    <property type="match status" value="1"/>
</dbReference>
<proteinExistence type="predicted"/>
<feature type="transmembrane region" description="Helical" evidence="5">
    <location>
        <begin position="286"/>
        <end position="307"/>
    </location>
</feature>
<dbReference type="VEuPathDB" id="FungiDB:A1O9_11313"/>
<protein>
    <recommendedName>
        <fullName evidence="8">Major facilitator superfamily (MFS) profile domain-containing protein</fullName>
    </recommendedName>
</protein>
<accession>A0A072NXX9</accession>
<keyword evidence="3 5" id="KW-1133">Transmembrane helix</keyword>
<feature type="transmembrane region" description="Helical" evidence="5">
    <location>
        <begin position="50"/>
        <end position="67"/>
    </location>
</feature>
<comment type="caution">
    <text evidence="6">The sequence shown here is derived from an EMBL/GenBank/DDBJ whole genome shotgun (WGS) entry which is preliminary data.</text>
</comment>
<dbReference type="PANTHER" id="PTHR23502">
    <property type="entry name" value="MAJOR FACILITATOR SUPERFAMILY"/>
    <property type="match status" value="1"/>
</dbReference>